<dbReference type="OrthoDB" id="5046242at2759"/>
<protein>
    <recommendedName>
        <fullName evidence="2">monoamine oxidase</fullName>
        <ecNumber evidence="2">1.4.3.4</ecNumber>
    </recommendedName>
</protein>
<dbReference type="VEuPathDB" id="FungiDB:ATCC64974_55850"/>
<dbReference type="EMBL" id="BCMY01000011">
    <property type="protein sequence ID" value="GAQ44199.1"/>
    <property type="molecule type" value="Genomic_DNA"/>
</dbReference>
<evidence type="ECO:0000256" key="3">
    <source>
        <dbReference type="ARBA" id="ARBA00048448"/>
    </source>
</evidence>
<evidence type="ECO:0000313" key="6">
    <source>
        <dbReference type="Proteomes" id="UP000068243"/>
    </source>
</evidence>
<evidence type="ECO:0000256" key="2">
    <source>
        <dbReference type="ARBA" id="ARBA00012804"/>
    </source>
</evidence>
<comment type="similarity">
    <text evidence="1">Belongs to the flavin monoamine oxidase family.</text>
</comment>
<dbReference type="VEuPathDB" id="FungiDB:M747DRAFT_351650"/>
<evidence type="ECO:0000313" key="5">
    <source>
        <dbReference type="EMBL" id="GAQ44199.1"/>
    </source>
</evidence>
<dbReference type="InterPro" id="IPR002937">
    <property type="entry name" value="Amino_oxidase"/>
</dbReference>
<dbReference type="InterPro" id="IPR036188">
    <property type="entry name" value="FAD/NAD-bd_sf"/>
</dbReference>
<name>A0A100IN05_ASPNG</name>
<dbReference type="PANTHER" id="PTHR43563">
    <property type="entry name" value="AMINE OXIDASE"/>
    <property type="match status" value="1"/>
</dbReference>
<dbReference type="VEuPathDB" id="FungiDB:ASPNIDRAFT2_1122208"/>
<feature type="domain" description="Amine oxidase" evidence="4">
    <location>
        <begin position="47"/>
        <end position="434"/>
    </location>
</feature>
<evidence type="ECO:0000259" key="4">
    <source>
        <dbReference type="Pfam" id="PF01593"/>
    </source>
</evidence>
<reference evidence="6" key="1">
    <citation type="journal article" date="2016" name="Genome Announc.">
        <title>Draft genome sequence of Aspergillus niger strain An76.</title>
        <authorList>
            <person name="Gong W."/>
            <person name="Cheng Z."/>
            <person name="Zhang H."/>
            <person name="Liu L."/>
            <person name="Gao P."/>
            <person name="Wang L."/>
        </authorList>
    </citation>
    <scope>NUCLEOTIDE SEQUENCE [LARGE SCALE GENOMIC DNA]</scope>
    <source>
        <strain evidence="6">An76</strain>
    </source>
</reference>
<dbReference type="InterPro" id="IPR050703">
    <property type="entry name" value="Flavin_MAO"/>
</dbReference>
<dbReference type="Gene3D" id="1.10.405.10">
    <property type="entry name" value="Guanine Nucleotide Dissociation Inhibitor, domain 1"/>
    <property type="match status" value="1"/>
</dbReference>
<dbReference type="VEuPathDB" id="FungiDB:An02g08370"/>
<dbReference type="Gene3D" id="3.50.50.60">
    <property type="entry name" value="FAD/NAD(P)-binding domain"/>
    <property type="match status" value="1"/>
</dbReference>
<comment type="catalytic activity">
    <reaction evidence="3">
        <text>a secondary aliphatic amine + O2 + H2O = a primary amine + an aldehyde + H2O2</text>
        <dbReference type="Rhea" id="RHEA:26414"/>
        <dbReference type="ChEBI" id="CHEBI:15377"/>
        <dbReference type="ChEBI" id="CHEBI:15379"/>
        <dbReference type="ChEBI" id="CHEBI:16240"/>
        <dbReference type="ChEBI" id="CHEBI:17478"/>
        <dbReference type="ChEBI" id="CHEBI:58855"/>
        <dbReference type="ChEBI" id="CHEBI:65296"/>
        <dbReference type="EC" id="1.4.3.4"/>
    </reaction>
</comment>
<dbReference type="Proteomes" id="UP000068243">
    <property type="component" value="Unassembled WGS sequence"/>
</dbReference>
<dbReference type="GO" id="GO:0097621">
    <property type="term" value="F:monoamine oxidase activity"/>
    <property type="evidence" value="ECO:0007669"/>
    <property type="project" value="UniProtKB-EC"/>
</dbReference>
<dbReference type="Pfam" id="PF01593">
    <property type="entry name" value="Amino_oxidase"/>
    <property type="match status" value="1"/>
</dbReference>
<proteinExistence type="inferred from homology"/>
<organism evidence="5 6">
    <name type="scientific">Aspergillus niger</name>
    <dbReference type="NCBI Taxonomy" id="5061"/>
    <lineage>
        <taxon>Eukaryota</taxon>
        <taxon>Fungi</taxon>
        <taxon>Dikarya</taxon>
        <taxon>Ascomycota</taxon>
        <taxon>Pezizomycotina</taxon>
        <taxon>Eurotiomycetes</taxon>
        <taxon>Eurotiomycetidae</taxon>
        <taxon>Eurotiales</taxon>
        <taxon>Aspergillaceae</taxon>
        <taxon>Aspergillus</taxon>
        <taxon>Aspergillus subgen. Circumdati</taxon>
    </lineage>
</organism>
<sequence>MPKSDEGFIWTAKGGFHEGLTTEAVAPSTPPSGLSFRYDVIVVGAGFAGLTAARDLAFRGKSVLLVEARDRIGGRCWTAEVGDDTKVELGGTWVHWQQPHVFSELQRYDLANFQETVAFPENGEFVVKESRSHPARVQDSAEGQVMMERLEGLMEKFFDVDGQGGRSVIRFPFSTASSVEQNPDYLELDKLSLADRIAQLDGCSQEERSMLSAHTASFYGVSPEKVSFAEVLHTHALCNFDPAMMEIATMKYKIARGTTAFARAILDDYKGARIFGSPVTSITQTGGEFPDYPVIVTLKDGNQFVSKFVISTIPINVISSITFDPPLSTLQREAFATGVTPAKSDKLLVCTSSDLRNGFNVTCEGGDMPYTSGFTDGKHGNHTLLTLLAHPGNSLDRSEENIRLVETLRPTGIQVDSACGHLWSEDPYAGGVMPVRGPGFLQKYHDAVPSKTPIESLETYCDRTKVWGHRLRPRDGNNTETSAPSGATFPGLARFAGSAVTRDHTTPTTESWPRITARLCLQAAQLEMEFSSVQFTCPQSMPRLSFLGRL</sequence>
<dbReference type="OMA" id="GWRGFIS"/>
<dbReference type="Gene3D" id="3.90.660.10">
    <property type="match status" value="1"/>
</dbReference>
<gene>
    <name evidence="5" type="ORF">ABL_06860</name>
</gene>
<dbReference type="SUPFAM" id="SSF51905">
    <property type="entry name" value="FAD/NAD(P)-binding domain"/>
    <property type="match status" value="1"/>
</dbReference>
<comment type="caution">
    <text evidence="5">The sequence shown here is derived from an EMBL/GenBank/DDBJ whole genome shotgun (WGS) entry which is preliminary data.</text>
</comment>
<dbReference type="AlphaFoldDB" id="A0A100IN05"/>
<evidence type="ECO:0000256" key="1">
    <source>
        <dbReference type="ARBA" id="ARBA00005995"/>
    </source>
</evidence>
<dbReference type="PANTHER" id="PTHR43563:SF1">
    <property type="entry name" value="AMINE OXIDASE [FLAVIN-CONTAINING] B"/>
    <property type="match status" value="1"/>
</dbReference>
<dbReference type="EC" id="1.4.3.4" evidence="2"/>
<accession>A0A100IN05</accession>